<keyword evidence="2" id="KW-1185">Reference proteome</keyword>
<accession>A0AAV7IYV9</accession>
<comment type="caution">
    <text evidence="1">The sequence shown here is derived from an EMBL/GenBank/DDBJ whole genome shotgun (WGS) entry which is preliminary data.</text>
</comment>
<reference evidence="1 2" key="1">
    <citation type="journal article" date="2021" name="J. Hered.">
        <title>A chromosome-level genome assembly of the parasitoid wasp, Cotesia glomerata (Hymenoptera: Braconidae).</title>
        <authorList>
            <person name="Pinto B.J."/>
            <person name="Weis J.J."/>
            <person name="Gamble T."/>
            <person name="Ode P.J."/>
            <person name="Paul R."/>
            <person name="Zaspel J.M."/>
        </authorList>
    </citation>
    <scope>NUCLEOTIDE SEQUENCE [LARGE SCALE GENOMIC DNA]</scope>
    <source>
        <strain evidence="1">CgM1</strain>
    </source>
</reference>
<sequence length="164" mass="18610">MDKVTSLHGRADQIVMRFLMTKFVESAIYSGSVTAETRKFICKTLKIPNLTDEVVINKDFQAMSSPEVINLREFELNVLLQTGYVPINSASSYTKIKINGIDYHSKNDNDNKFCNPIISYKNKFGEILSIIDFENQDNSNVQDKNVSAASTSWLDTKKNFIPEI</sequence>
<dbReference type="EMBL" id="JAHXZJ010000002">
    <property type="protein sequence ID" value="KAH0563748.1"/>
    <property type="molecule type" value="Genomic_DNA"/>
</dbReference>
<gene>
    <name evidence="1" type="ORF">KQX54_005592</name>
</gene>
<protein>
    <submittedName>
        <fullName evidence="1">Uncharacterized protein</fullName>
    </submittedName>
</protein>
<name>A0AAV7IYV9_COTGL</name>
<dbReference type="Proteomes" id="UP000826195">
    <property type="component" value="Unassembled WGS sequence"/>
</dbReference>
<organism evidence="1 2">
    <name type="scientific">Cotesia glomerata</name>
    <name type="common">Lepidopteran parasitic wasp</name>
    <name type="synonym">Apanteles glomeratus</name>
    <dbReference type="NCBI Taxonomy" id="32391"/>
    <lineage>
        <taxon>Eukaryota</taxon>
        <taxon>Metazoa</taxon>
        <taxon>Ecdysozoa</taxon>
        <taxon>Arthropoda</taxon>
        <taxon>Hexapoda</taxon>
        <taxon>Insecta</taxon>
        <taxon>Pterygota</taxon>
        <taxon>Neoptera</taxon>
        <taxon>Endopterygota</taxon>
        <taxon>Hymenoptera</taxon>
        <taxon>Apocrita</taxon>
        <taxon>Ichneumonoidea</taxon>
        <taxon>Braconidae</taxon>
        <taxon>Microgastrinae</taxon>
        <taxon>Cotesia</taxon>
    </lineage>
</organism>
<dbReference type="AlphaFoldDB" id="A0AAV7IYV9"/>
<evidence type="ECO:0000313" key="1">
    <source>
        <dbReference type="EMBL" id="KAH0563748.1"/>
    </source>
</evidence>
<proteinExistence type="predicted"/>
<evidence type="ECO:0000313" key="2">
    <source>
        <dbReference type="Proteomes" id="UP000826195"/>
    </source>
</evidence>